<keyword evidence="2" id="KW-1185">Reference proteome</keyword>
<name>A0A1W2G971_REIFA</name>
<accession>A0A1W2G971</accession>
<dbReference type="EMBL" id="FWYF01000001">
    <property type="protein sequence ID" value="SMD33173.1"/>
    <property type="molecule type" value="Genomic_DNA"/>
</dbReference>
<evidence type="ECO:0000313" key="2">
    <source>
        <dbReference type="Proteomes" id="UP000192472"/>
    </source>
</evidence>
<gene>
    <name evidence="1" type="ORF">SAMN04488029_1536</name>
</gene>
<evidence type="ECO:0000313" key="1">
    <source>
        <dbReference type="EMBL" id="SMD33173.1"/>
    </source>
</evidence>
<dbReference type="STRING" id="692418.SAMN04488029_1536"/>
<organism evidence="1 2">
    <name type="scientific">Reichenbachiella faecimaris</name>
    <dbReference type="NCBI Taxonomy" id="692418"/>
    <lineage>
        <taxon>Bacteria</taxon>
        <taxon>Pseudomonadati</taxon>
        <taxon>Bacteroidota</taxon>
        <taxon>Cytophagia</taxon>
        <taxon>Cytophagales</taxon>
        <taxon>Reichenbachiellaceae</taxon>
        <taxon>Reichenbachiella</taxon>
    </lineage>
</organism>
<reference evidence="1 2" key="1">
    <citation type="submission" date="2017-04" db="EMBL/GenBank/DDBJ databases">
        <authorList>
            <person name="Afonso C.L."/>
            <person name="Miller P.J."/>
            <person name="Scott M.A."/>
            <person name="Spackman E."/>
            <person name="Goraichik I."/>
            <person name="Dimitrov K.M."/>
            <person name="Suarez D.L."/>
            <person name="Swayne D.E."/>
        </authorList>
    </citation>
    <scope>NUCLEOTIDE SEQUENCE [LARGE SCALE GENOMIC DNA]</scope>
    <source>
        <strain evidence="1 2">DSM 26133</strain>
    </source>
</reference>
<dbReference type="Proteomes" id="UP000192472">
    <property type="component" value="Unassembled WGS sequence"/>
</dbReference>
<dbReference type="RefSeq" id="WP_084371846.1">
    <property type="nucleotide sequence ID" value="NZ_FWYF01000001.1"/>
</dbReference>
<sequence length="64" mass="7226">MKNLIKAIAFILIQCVHTGCDENEIIEPKSSDNAVNPFEWPLAEKVSEPLPSSQQGDSHLKDWY</sequence>
<dbReference type="AlphaFoldDB" id="A0A1W2G971"/>
<proteinExistence type="predicted"/>
<protein>
    <submittedName>
        <fullName evidence="1">Uncharacterized protein</fullName>
    </submittedName>
</protein>